<dbReference type="EC" id="6.3.2.8" evidence="3"/>
<protein>
    <recommendedName>
        <fullName evidence="3">UDP-N-acetylmuramate--L-alanine ligase</fullName>
        <ecNumber evidence="3">6.3.2.8</ecNumber>
    </recommendedName>
</protein>
<dbReference type="Pfam" id="PF02875">
    <property type="entry name" value="Mur_ligase_C"/>
    <property type="match status" value="1"/>
</dbReference>
<dbReference type="InterPro" id="IPR000713">
    <property type="entry name" value="Mur_ligase_N"/>
</dbReference>
<sequence>MSGIAELLINLGFEVTGSDMKTTNITENLQKHGAVIYEGHKPENVNDSDVLVYSSAVQVDNPELQRAKDKQIPIIRRAEMLSELLKLKQTSIAVGGTHGKTTTTSMMGAVLTEALLDPTLVVGGVVKSLDVNALLGQGDVIVAEADEFDKSFLQLTPTYAIITNIDTDHMDCYDSEEDLLNAFAQYANATPFYGAVVACVDEPLIKRILPDISRPVITYGFSGDAEFQAERRLYREVRSTFVVKHQGKKLGEVEMMVPGAHNIKNALAVIALGTEMNIDFNTISNGLKQFSGVKRRFEIKGIFDDVMVVDDYAHHPTEVSATLRAIKNGWDRRLVAVFQPHLYSRTQDLYEDFARSFLISDVLLVTDVYPAREEPIAGVTGELITNMAKSMGHENVYWVEDKKRLVAAMKALVEPGDLVITMGAGDIWRICDKYAAMLEKEAVEA</sequence>
<dbReference type="GO" id="GO:0009252">
    <property type="term" value="P:peptidoglycan biosynthetic process"/>
    <property type="evidence" value="ECO:0007669"/>
    <property type="project" value="UniProtKB-UniPathway"/>
</dbReference>
<evidence type="ECO:0000256" key="6">
    <source>
        <dbReference type="ARBA" id="ARBA00022741"/>
    </source>
</evidence>
<evidence type="ECO:0000313" key="12">
    <source>
        <dbReference type="EMBL" id="SUZ75436.1"/>
    </source>
</evidence>
<keyword evidence="5" id="KW-0436">Ligase</keyword>
<comment type="catalytic activity">
    <reaction evidence="8">
        <text>UDP-N-acetyl-alpha-D-muramate + L-alanine + ATP = UDP-N-acetyl-alpha-D-muramoyl-L-alanine + ADP + phosphate + H(+)</text>
        <dbReference type="Rhea" id="RHEA:23372"/>
        <dbReference type="ChEBI" id="CHEBI:15378"/>
        <dbReference type="ChEBI" id="CHEBI:30616"/>
        <dbReference type="ChEBI" id="CHEBI:43474"/>
        <dbReference type="ChEBI" id="CHEBI:57972"/>
        <dbReference type="ChEBI" id="CHEBI:70757"/>
        <dbReference type="ChEBI" id="CHEBI:83898"/>
        <dbReference type="ChEBI" id="CHEBI:456216"/>
        <dbReference type="EC" id="6.3.2.8"/>
    </reaction>
</comment>
<evidence type="ECO:0000256" key="2">
    <source>
        <dbReference type="ARBA" id="ARBA00004752"/>
    </source>
</evidence>
<evidence type="ECO:0000256" key="1">
    <source>
        <dbReference type="ARBA" id="ARBA00004496"/>
    </source>
</evidence>
<dbReference type="UniPathway" id="UPA00219"/>
<dbReference type="SUPFAM" id="SSF53623">
    <property type="entry name" value="MurD-like peptide ligases, catalytic domain"/>
    <property type="match status" value="1"/>
</dbReference>
<proteinExistence type="inferred from homology"/>
<dbReference type="HAMAP" id="MF_00046">
    <property type="entry name" value="MurC"/>
    <property type="match status" value="1"/>
</dbReference>
<organism evidence="12">
    <name type="scientific">marine metagenome</name>
    <dbReference type="NCBI Taxonomy" id="408172"/>
    <lineage>
        <taxon>unclassified sequences</taxon>
        <taxon>metagenomes</taxon>
        <taxon>ecological metagenomes</taxon>
    </lineage>
</organism>
<feature type="domain" description="Mur ligase C-terminal" evidence="10">
    <location>
        <begin position="295"/>
        <end position="425"/>
    </location>
</feature>
<feature type="domain" description="Mur ligase N-terminal catalytic" evidence="9">
    <location>
        <begin position="1"/>
        <end position="87"/>
    </location>
</feature>
<dbReference type="InterPro" id="IPR005758">
    <property type="entry name" value="UDP-N-AcMur_Ala_ligase_MurC"/>
</dbReference>
<accession>A0A381Q7Z4</accession>
<keyword evidence="4" id="KW-0963">Cytoplasm</keyword>
<reference evidence="12" key="1">
    <citation type="submission" date="2018-05" db="EMBL/GenBank/DDBJ databases">
        <authorList>
            <person name="Lanie J.A."/>
            <person name="Ng W.-L."/>
            <person name="Kazmierczak K.M."/>
            <person name="Andrzejewski T.M."/>
            <person name="Davidsen T.M."/>
            <person name="Wayne K.J."/>
            <person name="Tettelin H."/>
            <person name="Glass J.I."/>
            <person name="Rusch D."/>
            <person name="Podicherti R."/>
            <person name="Tsui H.-C.T."/>
            <person name="Winkler M.E."/>
        </authorList>
    </citation>
    <scope>NUCLEOTIDE SEQUENCE</scope>
</reference>
<dbReference type="InterPro" id="IPR036615">
    <property type="entry name" value="Mur_ligase_C_dom_sf"/>
</dbReference>
<dbReference type="Gene3D" id="3.40.1190.10">
    <property type="entry name" value="Mur-like, catalytic domain"/>
    <property type="match status" value="1"/>
</dbReference>
<dbReference type="SUPFAM" id="SSF51984">
    <property type="entry name" value="MurCD N-terminal domain"/>
    <property type="match status" value="1"/>
</dbReference>
<dbReference type="Gene3D" id="3.40.50.720">
    <property type="entry name" value="NAD(P)-binding Rossmann-like Domain"/>
    <property type="match status" value="1"/>
</dbReference>
<dbReference type="GO" id="GO:0008763">
    <property type="term" value="F:UDP-N-acetylmuramate-L-alanine ligase activity"/>
    <property type="evidence" value="ECO:0007669"/>
    <property type="project" value="UniProtKB-EC"/>
</dbReference>
<evidence type="ECO:0000256" key="8">
    <source>
        <dbReference type="ARBA" id="ARBA00047833"/>
    </source>
</evidence>
<evidence type="ECO:0000256" key="5">
    <source>
        <dbReference type="ARBA" id="ARBA00022598"/>
    </source>
</evidence>
<dbReference type="Gene3D" id="3.90.190.20">
    <property type="entry name" value="Mur ligase, C-terminal domain"/>
    <property type="match status" value="1"/>
</dbReference>
<dbReference type="GO" id="GO:0005524">
    <property type="term" value="F:ATP binding"/>
    <property type="evidence" value="ECO:0007669"/>
    <property type="project" value="UniProtKB-KW"/>
</dbReference>
<dbReference type="InterPro" id="IPR004101">
    <property type="entry name" value="Mur_ligase_C"/>
</dbReference>
<evidence type="ECO:0000259" key="9">
    <source>
        <dbReference type="Pfam" id="PF01225"/>
    </source>
</evidence>
<dbReference type="AlphaFoldDB" id="A0A381Q7Z4"/>
<feature type="domain" description="Mur ligase central" evidence="11">
    <location>
        <begin position="94"/>
        <end position="272"/>
    </location>
</feature>
<evidence type="ECO:0000256" key="4">
    <source>
        <dbReference type="ARBA" id="ARBA00022490"/>
    </source>
</evidence>
<dbReference type="NCBIfam" id="TIGR01082">
    <property type="entry name" value="murC"/>
    <property type="match status" value="1"/>
</dbReference>
<dbReference type="Pfam" id="PF01225">
    <property type="entry name" value="Mur_ligase"/>
    <property type="match status" value="1"/>
</dbReference>
<gene>
    <name evidence="12" type="ORF">METZ01_LOCUS28290</name>
</gene>
<dbReference type="PANTHER" id="PTHR43445:SF3">
    <property type="entry name" value="UDP-N-ACETYLMURAMATE--L-ALANINE LIGASE"/>
    <property type="match status" value="1"/>
</dbReference>
<evidence type="ECO:0000256" key="3">
    <source>
        <dbReference type="ARBA" id="ARBA00012211"/>
    </source>
</evidence>
<evidence type="ECO:0000259" key="10">
    <source>
        <dbReference type="Pfam" id="PF02875"/>
    </source>
</evidence>
<evidence type="ECO:0000256" key="7">
    <source>
        <dbReference type="ARBA" id="ARBA00022840"/>
    </source>
</evidence>
<dbReference type="InterPro" id="IPR036565">
    <property type="entry name" value="Mur-like_cat_sf"/>
</dbReference>
<dbReference type="Pfam" id="PF08245">
    <property type="entry name" value="Mur_ligase_M"/>
    <property type="match status" value="1"/>
</dbReference>
<dbReference type="InterPro" id="IPR013221">
    <property type="entry name" value="Mur_ligase_cen"/>
</dbReference>
<keyword evidence="7" id="KW-0067">ATP-binding</keyword>
<keyword evidence="6" id="KW-0547">Nucleotide-binding</keyword>
<comment type="subcellular location">
    <subcellularLocation>
        <location evidence="1">Cytoplasm</location>
    </subcellularLocation>
</comment>
<dbReference type="SUPFAM" id="SSF53244">
    <property type="entry name" value="MurD-like peptide ligases, peptide-binding domain"/>
    <property type="match status" value="1"/>
</dbReference>
<dbReference type="InterPro" id="IPR050061">
    <property type="entry name" value="MurCDEF_pg_biosynth"/>
</dbReference>
<dbReference type="GO" id="GO:0005737">
    <property type="term" value="C:cytoplasm"/>
    <property type="evidence" value="ECO:0007669"/>
    <property type="project" value="UniProtKB-SubCell"/>
</dbReference>
<evidence type="ECO:0000259" key="11">
    <source>
        <dbReference type="Pfam" id="PF08245"/>
    </source>
</evidence>
<dbReference type="EMBL" id="UINC01001245">
    <property type="protein sequence ID" value="SUZ75436.1"/>
    <property type="molecule type" value="Genomic_DNA"/>
</dbReference>
<comment type="pathway">
    <text evidence="2">Cell wall biogenesis; peptidoglycan biosynthesis.</text>
</comment>
<dbReference type="PANTHER" id="PTHR43445">
    <property type="entry name" value="UDP-N-ACETYLMURAMATE--L-ALANINE LIGASE-RELATED"/>
    <property type="match status" value="1"/>
</dbReference>
<name>A0A381Q7Z4_9ZZZZ</name>